<sequence>MAQPIQFRIDQDDILFPFVPYTEVLDALSQALHVGAGPERNLIWVLRFEFPIQGEVVPFFADEDGSLHIALRQNSLTMQQAVIKALKDSPKFQYVQSWLNSDSR</sequence>
<comment type="caution">
    <text evidence="1">The sequence shown here is derived from an EMBL/GenBank/DDBJ whole genome shotgun (WGS) entry which is preliminary data.</text>
</comment>
<reference evidence="1 2" key="1">
    <citation type="submission" date="2019-06" db="EMBL/GenBank/DDBJ databases">
        <title>Genomic Encyclopedia of Type Strains, Phase IV (KMG-V): Genome sequencing to study the core and pangenomes of soil and plant-associated prokaryotes.</title>
        <authorList>
            <person name="Whitman W."/>
        </authorList>
    </citation>
    <scope>NUCLEOTIDE SEQUENCE [LARGE SCALE GENOMIC DNA]</scope>
    <source>
        <strain evidence="1 2">BR 11140</strain>
    </source>
</reference>
<dbReference type="AlphaFoldDB" id="A0A560IT94"/>
<protein>
    <submittedName>
        <fullName evidence="1">Uncharacterized protein</fullName>
    </submittedName>
</protein>
<organism evidence="1 2">
    <name type="scientific">Nitrospirillum amazonense</name>
    <dbReference type="NCBI Taxonomy" id="28077"/>
    <lineage>
        <taxon>Bacteria</taxon>
        <taxon>Pseudomonadati</taxon>
        <taxon>Pseudomonadota</taxon>
        <taxon>Alphaproteobacteria</taxon>
        <taxon>Rhodospirillales</taxon>
        <taxon>Azospirillaceae</taxon>
        <taxon>Nitrospirillum</taxon>
    </lineage>
</organism>
<name>A0A560IT94_9PROT</name>
<dbReference type="EMBL" id="VITT01000005">
    <property type="protein sequence ID" value="TWB62293.1"/>
    <property type="molecule type" value="Genomic_DNA"/>
</dbReference>
<proteinExistence type="predicted"/>
<evidence type="ECO:0000313" key="1">
    <source>
        <dbReference type="EMBL" id="TWB62293.1"/>
    </source>
</evidence>
<evidence type="ECO:0000313" key="2">
    <source>
        <dbReference type="Proteomes" id="UP000318050"/>
    </source>
</evidence>
<accession>A0A560IT94</accession>
<gene>
    <name evidence="1" type="ORF">FBZ92_105229</name>
</gene>
<dbReference type="Proteomes" id="UP000318050">
    <property type="component" value="Unassembled WGS sequence"/>
</dbReference>